<proteinExistence type="predicted"/>
<keyword evidence="2" id="KW-1185">Reference proteome</keyword>
<evidence type="ECO:0000313" key="1">
    <source>
        <dbReference type="EMBL" id="TWE11389.1"/>
    </source>
</evidence>
<name>A0A561E702_9MICO</name>
<dbReference type="Gene3D" id="3.40.50.1820">
    <property type="entry name" value="alpha/beta hydrolase"/>
    <property type="match status" value="1"/>
</dbReference>
<dbReference type="EMBL" id="VIVQ01000001">
    <property type="protein sequence ID" value="TWE11389.1"/>
    <property type="molecule type" value="Genomic_DNA"/>
</dbReference>
<accession>A0A561E702</accession>
<gene>
    <name evidence="1" type="ORF">BKA23_0152</name>
</gene>
<protein>
    <recommendedName>
        <fullName evidence="3">PGAP1-like protein</fullName>
    </recommendedName>
</protein>
<reference evidence="1 2" key="1">
    <citation type="submission" date="2019-06" db="EMBL/GenBank/DDBJ databases">
        <title>Sequencing the genomes of 1000 actinobacteria strains.</title>
        <authorList>
            <person name="Klenk H.-P."/>
        </authorList>
    </citation>
    <scope>NUCLEOTIDE SEQUENCE [LARGE SCALE GENOMIC DNA]</scope>
    <source>
        <strain evidence="1 2">DSM 19560</strain>
    </source>
</reference>
<organism evidence="1 2">
    <name type="scientific">Rudaeicoccus suwonensis</name>
    <dbReference type="NCBI Taxonomy" id="657409"/>
    <lineage>
        <taxon>Bacteria</taxon>
        <taxon>Bacillati</taxon>
        <taxon>Actinomycetota</taxon>
        <taxon>Actinomycetes</taxon>
        <taxon>Micrococcales</taxon>
        <taxon>Dermacoccaceae</taxon>
        <taxon>Rudaeicoccus</taxon>
    </lineage>
</organism>
<dbReference type="SUPFAM" id="SSF53474">
    <property type="entry name" value="alpha/beta-Hydrolases"/>
    <property type="match status" value="1"/>
</dbReference>
<evidence type="ECO:0000313" key="2">
    <source>
        <dbReference type="Proteomes" id="UP000318297"/>
    </source>
</evidence>
<dbReference type="Proteomes" id="UP000318297">
    <property type="component" value="Unassembled WGS sequence"/>
</dbReference>
<dbReference type="OrthoDB" id="5095936at2"/>
<comment type="caution">
    <text evidence="1">The sequence shown here is derived from an EMBL/GenBank/DDBJ whole genome shotgun (WGS) entry which is preliminary data.</text>
</comment>
<dbReference type="RefSeq" id="WP_145224616.1">
    <property type="nucleotide sequence ID" value="NZ_VIVQ01000001.1"/>
</dbReference>
<sequence length="465" mass="48037">MTTGSGQTPARCVVSGGARSTAADVSDMRSTAHRLDTSGDDATSLCGDVARAASHLPLKSAVLSPGSAAAIADEVAGLTIGPNSLGSLAVQMEFVARTVRWSAQAYELTDEAEQRALAAIQVATAAPRVATALTSALSTSHGNPKTLLADLERLAYVDPQLVPAAVTVVRGLVLAGSPALAAVGIDPPTGSSYEQQVAWINGLANAAGKLDDRTPLTVSRIARRSDTSASDVAGLLRQARTVEAASGDDHSTVQVRRSVGADGRGAWSVIVPGTSNWSPDEPHSPADLTANVRAAAGLPSSNYAAIESAVRDAMAARGIAPGSEPVMLVGHSQGGLIAMRLAADDSFRETFDVRQVVTAGSPVSRIEAPDTVQVLSVELAGDPVPKLDGTADPSTINRIVVACTPPDADRIELFEAHDARRYLDTVAVNGQSLDADPGLARWRDSAAPWLTGGGDDVFEYHLRRP</sequence>
<evidence type="ECO:0008006" key="3">
    <source>
        <dbReference type="Google" id="ProtNLM"/>
    </source>
</evidence>
<dbReference type="AlphaFoldDB" id="A0A561E702"/>
<dbReference type="InterPro" id="IPR029058">
    <property type="entry name" value="AB_hydrolase_fold"/>
</dbReference>